<accession>A0A162BH84</accession>
<evidence type="ECO:0000313" key="2">
    <source>
        <dbReference type="Proteomes" id="UP000076489"/>
    </source>
</evidence>
<sequence>MIDHSKDRCRQGVDMVLGKTRFGGFFFVCRKLQPALNGQWLTRSQWYVVFLSFTDAFNLDPSTEAQDVLRITDDRPYARMAADRMSQWS</sequence>
<protein>
    <submittedName>
        <fullName evidence="1">Uncharacterized protein</fullName>
    </submittedName>
</protein>
<organism evidence="1 2">
    <name type="scientific">Pseudomonas fluorescens</name>
    <dbReference type="NCBI Taxonomy" id="294"/>
    <lineage>
        <taxon>Bacteria</taxon>
        <taxon>Pseudomonadati</taxon>
        <taxon>Pseudomonadota</taxon>
        <taxon>Gammaproteobacteria</taxon>
        <taxon>Pseudomonadales</taxon>
        <taxon>Pseudomonadaceae</taxon>
        <taxon>Pseudomonas</taxon>
    </lineage>
</organism>
<dbReference type="Proteomes" id="UP000076489">
    <property type="component" value="Unassembled WGS sequence"/>
</dbReference>
<dbReference type="EMBL" id="LUKJ01000003">
    <property type="protein sequence ID" value="KZN15653.1"/>
    <property type="molecule type" value="Genomic_DNA"/>
</dbReference>
<reference evidence="2" key="1">
    <citation type="submission" date="2016-03" db="EMBL/GenBank/DDBJ databases">
        <authorList>
            <person name="Ray J."/>
            <person name="Price M."/>
            <person name="Deutschbauer A."/>
        </authorList>
    </citation>
    <scope>NUCLEOTIDE SEQUENCE [LARGE SCALE GENOMIC DNA]</scope>
    <source>
        <strain evidence="2">FW300-N1B4</strain>
    </source>
</reference>
<dbReference type="RefSeq" id="WP_063341020.1">
    <property type="nucleotide sequence ID" value="NZ_LUKJ01000003.1"/>
</dbReference>
<gene>
    <name evidence="1" type="ORF">A1D17_05510</name>
</gene>
<name>A0A162BH84_PSEFL</name>
<comment type="caution">
    <text evidence="1">The sequence shown here is derived from an EMBL/GenBank/DDBJ whole genome shotgun (WGS) entry which is preliminary data.</text>
</comment>
<proteinExistence type="predicted"/>
<reference evidence="1 2" key="2">
    <citation type="journal article" date="2018" name="Nature">
        <title>Mutant phenotypes for thousands of bacterial genes of unknown function.</title>
        <authorList>
            <person name="Price M.N."/>
            <person name="Wetmore K.M."/>
            <person name="Waters R.J."/>
            <person name="Callaghan M."/>
            <person name="Ray J."/>
            <person name="Liu H."/>
            <person name="Kuehl J.V."/>
            <person name="Melnyk R.A."/>
            <person name="Lamson J.S."/>
            <person name="Suh Y."/>
            <person name="Carlson H.K."/>
            <person name="Esquivel Z."/>
            <person name="Sadeeshkumar H."/>
            <person name="Chakraborty R."/>
            <person name="Zane G.M."/>
            <person name="Rubin B.E."/>
            <person name="Wall J.D."/>
            <person name="Visel A."/>
            <person name="Bristow J."/>
            <person name="Blow M.J."/>
            <person name="Arkin A.P."/>
            <person name="Deutschbauer A.M."/>
        </authorList>
    </citation>
    <scope>NUCLEOTIDE SEQUENCE [LARGE SCALE GENOMIC DNA]</scope>
    <source>
        <strain evidence="1 2">FW300-N1B4</strain>
    </source>
</reference>
<dbReference type="AlphaFoldDB" id="A0A162BH84"/>
<evidence type="ECO:0000313" key="1">
    <source>
        <dbReference type="EMBL" id="KZN15653.1"/>
    </source>
</evidence>